<proteinExistence type="predicted"/>
<dbReference type="Proteomes" id="UP000295184">
    <property type="component" value="Unassembled WGS sequence"/>
</dbReference>
<evidence type="ECO:0000313" key="2">
    <source>
        <dbReference type="Proteomes" id="UP000295184"/>
    </source>
</evidence>
<evidence type="ECO:0000313" key="1">
    <source>
        <dbReference type="EMBL" id="TCL53563.1"/>
    </source>
</evidence>
<gene>
    <name evidence="1" type="ORF">EDD77_13122</name>
</gene>
<dbReference type="OrthoDB" id="1851436at2"/>
<dbReference type="RefSeq" id="WP_058965492.1">
    <property type="nucleotide sequence ID" value="NZ_CABKVM010000018.1"/>
</dbReference>
<comment type="caution">
    <text evidence="1">The sequence shown here is derived from an EMBL/GenBank/DDBJ whole genome shotgun (WGS) entry which is preliminary data.</text>
</comment>
<dbReference type="EMBL" id="SLUM01000031">
    <property type="protein sequence ID" value="TCL53563.1"/>
    <property type="molecule type" value="Genomic_DNA"/>
</dbReference>
<protein>
    <submittedName>
        <fullName evidence="1">Uncharacterized protein</fullName>
    </submittedName>
</protein>
<name>A0A4R1QKX9_9FIRM</name>
<dbReference type="STRING" id="1650663.GCA_001486665_02508"/>
<dbReference type="AlphaFoldDB" id="A0A4R1QKX9"/>
<sequence length="278" mass="31287">MNGVHLDIAEWKQKKELERGAIAAAQQMALRQVIQNGETLGRYLLGRGRLASKLTSGNTALVLQEFPDSQAALTFQEWQTFGRNISKSAKGVSILTQQDGYLTVEKVFDLSQTYGNKPYPLVLLTAGEDYMQKALEALAPFCPVPIRKSKEITESVLFSSERQAILYRPDATEQQRFRYLPGAILQAYAEYYEPGVSQADQVQFYSLAICIELCGRFGIAPPEGYIVKLEKYIPLFKSEDVRKVLEDIRELSRTMGDCVQKALPEKESSQFPMPETIL</sequence>
<organism evidence="1 2">
    <name type="scientific">Allofournierella massiliensis</name>
    <dbReference type="NCBI Taxonomy" id="1650663"/>
    <lineage>
        <taxon>Bacteria</taxon>
        <taxon>Bacillati</taxon>
        <taxon>Bacillota</taxon>
        <taxon>Clostridia</taxon>
        <taxon>Eubacteriales</taxon>
        <taxon>Oscillospiraceae</taxon>
        <taxon>Allofournierella</taxon>
    </lineage>
</organism>
<accession>A0A4R1QKX9</accession>
<reference evidence="1 2" key="1">
    <citation type="submission" date="2019-03" db="EMBL/GenBank/DDBJ databases">
        <title>Genomic Encyclopedia of Type Strains, Phase IV (KMG-IV): sequencing the most valuable type-strain genomes for metagenomic binning, comparative biology and taxonomic classification.</title>
        <authorList>
            <person name="Goeker M."/>
        </authorList>
    </citation>
    <scope>NUCLEOTIDE SEQUENCE [LARGE SCALE GENOMIC DNA]</scope>
    <source>
        <strain evidence="1 2">DSM 100451</strain>
    </source>
</reference>